<dbReference type="AlphaFoldDB" id="A0A7I7WQE2"/>
<feature type="transmembrane region" description="Helical" evidence="1">
    <location>
        <begin position="164"/>
        <end position="184"/>
    </location>
</feature>
<feature type="transmembrane region" description="Helical" evidence="1">
    <location>
        <begin position="12"/>
        <end position="32"/>
    </location>
</feature>
<keyword evidence="1" id="KW-0812">Transmembrane</keyword>
<evidence type="ECO:0000256" key="1">
    <source>
        <dbReference type="SAM" id="Phobius"/>
    </source>
</evidence>
<name>A0A7I7WQE2_MYCGU</name>
<protein>
    <recommendedName>
        <fullName evidence="4">DUF4386 domain-containing protein</fullName>
    </recommendedName>
</protein>
<evidence type="ECO:0000313" key="2">
    <source>
        <dbReference type="EMBL" id="BBZ18703.1"/>
    </source>
</evidence>
<keyword evidence="1" id="KW-1133">Transmembrane helix</keyword>
<sequence>MTTGRWYQLGGIAGIGYVVAAAIAIVLTGFHPPPAASSEEVREFFVEKHASLTAQGWLIALGAALLLWFAVTLRSVLRAAPGGRKLGDVFFVGTAVAAGLSLVAMSIQIVIAKAAWRLTPEAVRVVGFDFVRAQYLLCGFIVASAALAYGLCVFRGAGLPRWTAWLAIVAAVMNFVGTLCVFVPDGALSVASSVVIWLPGFATTVWYLGAAVALLGVGRIQPPANED</sequence>
<gene>
    <name evidence="2" type="ORF">MGAD_30380</name>
</gene>
<feature type="transmembrane region" description="Helical" evidence="1">
    <location>
        <begin position="196"/>
        <end position="217"/>
    </location>
</feature>
<dbReference type="EMBL" id="AP022608">
    <property type="protein sequence ID" value="BBZ18703.1"/>
    <property type="molecule type" value="Genomic_DNA"/>
</dbReference>
<feature type="transmembrane region" description="Helical" evidence="1">
    <location>
        <begin position="52"/>
        <end position="77"/>
    </location>
</feature>
<dbReference type="Proteomes" id="UP000466187">
    <property type="component" value="Chromosome"/>
</dbReference>
<organism evidence="2 3">
    <name type="scientific">Mycolicibacterium gadium</name>
    <name type="common">Mycobacterium gadium</name>
    <dbReference type="NCBI Taxonomy" id="1794"/>
    <lineage>
        <taxon>Bacteria</taxon>
        <taxon>Bacillati</taxon>
        <taxon>Actinomycetota</taxon>
        <taxon>Actinomycetes</taxon>
        <taxon>Mycobacteriales</taxon>
        <taxon>Mycobacteriaceae</taxon>
        <taxon>Mycolicibacterium</taxon>
    </lineage>
</organism>
<dbReference type="KEGG" id="mgad:MGAD_30380"/>
<feature type="transmembrane region" description="Helical" evidence="1">
    <location>
        <begin position="132"/>
        <end position="152"/>
    </location>
</feature>
<feature type="transmembrane region" description="Helical" evidence="1">
    <location>
        <begin position="89"/>
        <end position="112"/>
    </location>
</feature>
<reference evidence="2 3" key="1">
    <citation type="journal article" date="2019" name="Emerg. Microbes Infect.">
        <title>Comprehensive subspecies identification of 175 nontuberculous mycobacteria species based on 7547 genomic profiles.</title>
        <authorList>
            <person name="Matsumoto Y."/>
            <person name="Kinjo T."/>
            <person name="Motooka D."/>
            <person name="Nabeya D."/>
            <person name="Jung N."/>
            <person name="Uechi K."/>
            <person name="Horii T."/>
            <person name="Iida T."/>
            <person name="Fujita J."/>
            <person name="Nakamura S."/>
        </authorList>
    </citation>
    <scope>NUCLEOTIDE SEQUENCE [LARGE SCALE GENOMIC DNA]</scope>
    <source>
        <strain evidence="2 3">JCM 12688</strain>
    </source>
</reference>
<accession>A0A7I7WQE2</accession>
<proteinExistence type="predicted"/>
<evidence type="ECO:0008006" key="4">
    <source>
        <dbReference type="Google" id="ProtNLM"/>
    </source>
</evidence>
<evidence type="ECO:0000313" key="3">
    <source>
        <dbReference type="Proteomes" id="UP000466187"/>
    </source>
</evidence>
<dbReference type="RefSeq" id="WP_163687191.1">
    <property type="nucleotide sequence ID" value="NZ_AP022608.1"/>
</dbReference>
<keyword evidence="1" id="KW-0472">Membrane</keyword>